<evidence type="ECO:0000256" key="7">
    <source>
        <dbReference type="ARBA" id="ARBA00022842"/>
    </source>
</evidence>
<dbReference type="InterPro" id="IPR036078">
    <property type="entry name" value="Spo11/TopoVI_A_sf"/>
</dbReference>
<dbReference type="PRINTS" id="PR01551">
    <property type="entry name" value="SPO11HOMOLOG"/>
</dbReference>
<dbReference type="GO" id="GO:0000706">
    <property type="term" value="P:meiotic DNA double-strand break processing"/>
    <property type="evidence" value="ECO:0007669"/>
    <property type="project" value="TreeGrafter"/>
</dbReference>
<evidence type="ECO:0000256" key="5">
    <source>
        <dbReference type="ARBA" id="ARBA00012895"/>
    </source>
</evidence>
<dbReference type="Gene3D" id="1.10.10.10">
    <property type="entry name" value="Winged helix-like DNA-binding domain superfamily/Winged helix DNA-binding domain"/>
    <property type="match status" value="1"/>
</dbReference>
<dbReference type="GO" id="GO:0005524">
    <property type="term" value="F:ATP binding"/>
    <property type="evidence" value="ECO:0007669"/>
    <property type="project" value="InterPro"/>
</dbReference>
<evidence type="ECO:0000256" key="1">
    <source>
        <dbReference type="ARBA" id="ARBA00000185"/>
    </source>
</evidence>
<organism evidence="15 16">
    <name type="scientific">Dendrobium nobile</name>
    <name type="common">Orchid</name>
    <dbReference type="NCBI Taxonomy" id="94219"/>
    <lineage>
        <taxon>Eukaryota</taxon>
        <taxon>Viridiplantae</taxon>
        <taxon>Streptophyta</taxon>
        <taxon>Embryophyta</taxon>
        <taxon>Tracheophyta</taxon>
        <taxon>Spermatophyta</taxon>
        <taxon>Magnoliopsida</taxon>
        <taxon>Liliopsida</taxon>
        <taxon>Asparagales</taxon>
        <taxon>Orchidaceae</taxon>
        <taxon>Epidendroideae</taxon>
        <taxon>Malaxideae</taxon>
        <taxon>Dendrobiinae</taxon>
        <taxon>Dendrobium</taxon>
    </lineage>
</organism>
<evidence type="ECO:0000256" key="8">
    <source>
        <dbReference type="ARBA" id="ARBA00023029"/>
    </source>
</evidence>
<evidence type="ECO:0000256" key="10">
    <source>
        <dbReference type="ARBA" id="ARBA00023235"/>
    </source>
</evidence>
<evidence type="ECO:0000256" key="12">
    <source>
        <dbReference type="PROSITE-ProRule" id="PRU01385"/>
    </source>
</evidence>
<evidence type="ECO:0000256" key="11">
    <source>
        <dbReference type="ARBA" id="ARBA00023242"/>
    </source>
</evidence>
<dbReference type="PANTHER" id="PTHR10848:SF3">
    <property type="entry name" value="MEIOTIC RECOMBINATION PROTEIN SPO11-1"/>
    <property type="match status" value="1"/>
</dbReference>
<dbReference type="InterPro" id="IPR013048">
    <property type="entry name" value="Meiotic_Spo11"/>
</dbReference>
<evidence type="ECO:0000259" key="13">
    <source>
        <dbReference type="Pfam" id="PF04406"/>
    </source>
</evidence>
<evidence type="ECO:0000313" key="15">
    <source>
        <dbReference type="EMBL" id="KAI0501114.1"/>
    </source>
</evidence>
<proteinExistence type="inferred from homology"/>
<sequence>MEGGRTEVLCKIKGFIRALVVDIGCNNSLSVAVDRHRTYCSNSSGNCFCSFGLSHVIEILSLEKEGHACRLYILLRVLMIIQQLLQENKHGSKRDIYYVEPSLFSDQAVVNRAINDICILLKCSRHHLNVVPVGRGLVMGWVRFVEAGRINSCITSPSTAYMIPVCVEEVKDIVSVAQYILVVEKETVFQRLANDKFCERNHCIVITGRGYPDVSTRRFLQLIVKQLHLPVYCLVDFDPYGFDILTTYRFGSMQMAYDAKLMRVSEIRWLGAFSSDFEKYKLPERCLLSLTTEDKKKAEALLSRCYLHQEAPQWRLELEIMLHKGLKFEIEALSALSLSFLSDAYIPLKIKEGGHI</sequence>
<comment type="similarity">
    <text evidence="4 12">Belongs to the TOP6A family.</text>
</comment>
<evidence type="ECO:0000256" key="4">
    <source>
        <dbReference type="ARBA" id="ARBA00006559"/>
    </source>
</evidence>
<keyword evidence="10 12" id="KW-0413">Isomerase</keyword>
<evidence type="ECO:0000313" key="16">
    <source>
        <dbReference type="Proteomes" id="UP000829196"/>
    </source>
</evidence>
<feature type="active site" description="O-(5'-phospho-DNA)-tyrosine intermediate" evidence="12">
    <location>
        <position position="98"/>
    </location>
</feature>
<reference evidence="15" key="1">
    <citation type="journal article" date="2022" name="Front. Genet.">
        <title>Chromosome-Scale Assembly of the Dendrobium nobile Genome Provides Insights Into the Molecular Mechanism of the Biosynthesis of the Medicinal Active Ingredient of Dendrobium.</title>
        <authorList>
            <person name="Xu Q."/>
            <person name="Niu S.-C."/>
            <person name="Li K.-L."/>
            <person name="Zheng P.-J."/>
            <person name="Zhang X.-J."/>
            <person name="Jia Y."/>
            <person name="Liu Y."/>
            <person name="Niu Y.-X."/>
            <person name="Yu L.-H."/>
            <person name="Chen D.-F."/>
            <person name="Zhang G.-Q."/>
        </authorList>
    </citation>
    <scope>NUCLEOTIDE SEQUENCE</scope>
    <source>
        <tissue evidence="15">Leaf</tissue>
    </source>
</reference>
<dbReference type="SUPFAM" id="SSF56726">
    <property type="entry name" value="DNA topoisomerase IV, alpha subunit"/>
    <property type="match status" value="1"/>
</dbReference>
<accession>A0A8T3AYJ6</accession>
<dbReference type="OrthoDB" id="5377392at2759"/>
<dbReference type="GO" id="GO:0046872">
    <property type="term" value="F:metal ion binding"/>
    <property type="evidence" value="ECO:0007669"/>
    <property type="project" value="UniProtKB-KW"/>
</dbReference>
<protein>
    <recommendedName>
        <fullName evidence="5">DNA topoisomerase (ATP-hydrolyzing)</fullName>
        <ecNumber evidence="5">5.6.2.2</ecNumber>
    </recommendedName>
</protein>
<keyword evidence="11" id="KW-0539">Nucleus</keyword>
<dbReference type="SMR" id="A0A8T3AYJ6"/>
<evidence type="ECO:0000256" key="3">
    <source>
        <dbReference type="ARBA" id="ARBA00004123"/>
    </source>
</evidence>
<dbReference type="GO" id="GO:0003918">
    <property type="term" value="F:DNA topoisomerase type II (double strand cut, ATP-hydrolyzing) activity"/>
    <property type="evidence" value="ECO:0007669"/>
    <property type="project" value="UniProtKB-UniRule"/>
</dbReference>
<dbReference type="EMBL" id="JAGYWB010000012">
    <property type="protein sequence ID" value="KAI0501114.1"/>
    <property type="molecule type" value="Genomic_DNA"/>
</dbReference>
<dbReference type="Proteomes" id="UP000829196">
    <property type="component" value="Unassembled WGS sequence"/>
</dbReference>
<comment type="caution">
    <text evidence="15">The sequence shown here is derived from an EMBL/GenBank/DDBJ whole genome shotgun (WGS) entry which is preliminary data.</text>
</comment>
<evidence type="ECO:0000256" key="2">
    <source>
        <dbReference type="ARBA" id="ARBA00001946"/>
    </source>
</evidence>
<dbReference type="PRINTS" id="PR01550">
    <property type="entry name" value="TOP6AFAMILY"/>
</dbReference>
<dbReference type="GO" id="GO:0007131">
    <property type="term" value="P:reciprocal meiotic recombination"/>
    <property type="evidence" value="ECO:0007669"/>
    <property type="project" value="TreeGrafter"/>
</dbReference>
<dbReference type="Pfam" id="PF21180">
    <property type="entry name" value="TOP6A-Spo11_Toprim"/>
    <property type="match status" value="1"/>
</dbReference>
<evidence type="ECO:0000259" key="14">
    <source>
        <dbReference type="Pfam" id="PF21180"/>
    </source>
</evidence>
<dbReference type="InterPro" id="IPR036388">
    <property type="entry name" value="WH-like_DNA-bd_sf"/>
</dbReference>
<dbReference type="AlphaFoldDB" id="A0A8T3AYJ6"/>
<dbReference type="EC" id="5.6.2.2" evidence="5"/>
<evidence type="ECO:0000256" key="6">
    <source>
        <dbReference type="ARBA" id="ARBA00022723"/>
    </source>
</evidence>
<dbReference type="Pfam" id="PF04406">
    <property type="entry name" value="TP6A_N"/>
    <property type="match status" value="1"/>
</dbReference>
<name>A0A8T3AYJ6_DENNO</name>
<dbReference type="InterPro" id="IPR002815">
    <property type="entry name" value="Spo11/TopoVI_A"/>
</dbReference>
<feature type="domain" description="Spo11/DNA topoisomerase VI subunit A N-terminal" evidence="13">
    <location>
        <begin position="71"/>
        <end position="130"/>
    </location>
</feature>
<evidence type="ECO:0000256" key="9">
    <source>
        <dbReference type="ARBA" id="ARBA00023125"/>
    </source>
</evidence>
<dbReference type="PROSITE" id="PS52041">
    <property type="entry name" value="TOPO_IIB"/>
    <property type="match status" value="1"/>
</dbReference>
<keyword evidence="7" id="KW-0460">Magnesium</keyword>
<keyword evidence="9 12" id="KW-0238">DNA-binding</keyword>
<dbReference type="PANTHER" id="PTHR10848">
    <property type="entry name" value="MEIOTIC RECOMBINATION PROTEIN SPO11"/>
    <property type="match status" value="1"/>
</dbReference>
<dbReference type="InterPro" id="IPR034136">
    <property type="entry name" value="TOPRIM_Topo6A/Spo11"/>
</dbReference>
<keyword evidence="8 12" id="KW-0799">Topoisomerase</keyword>
<dbReference type="CDD" id="cd00223">
    <property type="entry name" value="TOPRIM_TopoIIB_SPO"/>
    <property type="match status" value="1"/>
</dbReference>
<dbReference type="Gene3D" id="3.40.1360.10">
    <property type="match status" value="1"/>
</dbReference>
<dbReference type="GO" id="GO:0042138">
    <property type="term" value="P:meiotic DNA double-strand break formation"/>
    <property type="evidence" value="ECO:0007669"/>
    <property type="project" value="InterPro"/>
</dbReference>
<keyword evidence="16" id="KW-1185">Reference proteome</keyword>
<dbReference type="GO" id="GO:0000228">
    <property type="term" value="C:nuclear chromosome"/>
    <property type="evidence" value="ECO:0007669"/>
    <property type="project" value="TreeGrafter"/>
</dbReference>
<dbReference type="InterPro" id="IPR013049">
    <property type="entry name" value="Spo11/TopoVI_A_N"/>
</dbReference>
<comment type="subcellular location">
    <subcellularLocation>
        <location evidence="3">Nucleus</location>
    </subcellularLocation>
</comment>
<dbReference type="FunFam" id="3.40.1360.10:FF:000003">
    <property type="entry name" value="DNA topoisomerase 6 subunit A"/>
    <property type="match status" value="1"/>
</dbReference>
<keyword evidence="6" id="KW-0479">Metal-binding</keyword>
<comment type="cofactor">
    <cofactor evidence="2">
        <name>Mg(2+)</name>
        <dbReference type="ChEBI" id="CHEBI:18420"/>
    </cofactor>
</comment>
<dbReference type="GO" id="GO:0003677">
    <property type="term" value="F:DNA binding"/>
    <property type="evidence" value="ECO:0007669"/>
    <property type="project" value="UniProtKB-UniRule"/>
</dbReference>
<feature type="domain" description="Topoisomerase 6 subunit A/Spo11 TOPRIM" evidence="14">
    <location>
        <begin position="179"/>
        <end position="350"/>
    </location>
</feature>
<comment type="catalytic activity">
    <reaction evidence="1 12">
        <text>ATP-dependent breakage, passage and rejoining of double-stranded DNA.</text>
        <dbReference type="EC" id="5.6.2.2"/>
    </reaction>
</comment>
<gene>
    <name evidence="15" type="ORF">KFK09_016057</name>
</gene>